<organism evidence="14">
    <name type="scientific">uncultured Rubrobacteraceae bacterium</name>
    <dbReference type="NCBI Taxonomy" id="349277"/>
    <lineage>
        <taxon>Bacteria</taxon>
        <taxon>Bacillati</taxon>
        <taxon>Actinomycetota</taxon>
        <taxon>Rubrobacteria</taxon>
        <taxon>Rubrobacterales</taxon>
        <taxon>Rubrobacteraceae</taxon>
        <taxon>environmental samples</taxon>
    </lineage>
</organism>
<keyword evidence="4 12" id="KW-0812">Transmembrane</keyword>
<evidence type="ECO:0000313" key="14">
    <source>
        <dbReference type="EMBL" id="CAA9478083.1"/>
    </source>
</evidence>
<evidence type="ECO:0000256" key="3">
    <source>
        <dbReference type="ARBA" id="ARBA00022538"/>
    </source>
</evidence>
<dbReference type="GO" id="GO:0005249">
    <property type="term" value="F:voltage-gated potassium channel activity"/>
    <property type="evidence" value="ECO:0007669"/>
    <property type="project" value="InterPro"/>
</dbReference>
<dbReference type="InterPro" id="IPR005821">
    <property type="entry name" value="Ion_trans_dom"/>
</dbReference>
<evidence type="ECO:0000256" key="5">
    <source>
        <dbReference type="ARBA" id="ARBA00022826"/>
    </source>
</evidence>
<evidence type="ECO:0000256" key="4">
    <source>
        <dbReference type="ARBA" id="ARBA00022692"/>
    </source>
</evidence>
<keyword evidence="7" id="KW-0630">Potassium</keyword>
<keyword evidence="5" id="KW-0631">Potassium channel</keyword>
<feature type="domain" description="Ion transport" evidence="13">
    <location>
        <begin position="60"/>
        <end position="226"/>
    </location>
</feature>
<keyword evidence="10 12" id="KW-0472">Membrane</keyword>
<gene>
    <name evidence="14" type="ORF">AVDCRST_MAG05-1093</name>
</gene>
<comment type="subcellular location">
    <subcellularLocation>
        <location evidence="1">Membrane</location>
        <topology evidence="1">Multi-pass membrane protein</topology>
    </subcellularLocation>
</comment>
<dbReference type="InterPro" id="IPR028325">
    <property type="entry name" value="VG_K_chnl"/>
</dbReference>
<evidence type="ECO:0000256" key="9">
    <source>
        <dbReference type="ARBA" id="ARBA00023065"/>
    </source>
</evidence>
<reference evidence="14" key="1">
    <citation type="submission" date="2020-02" db="EMBL/GenBank/DDBJ databases">
        <authorList>
            <person name="Meier V. D."/>
        </authorList>
    </citation>
    <scope>NUCLEOTIDE SEQUENCE</scope>
    <source>
        <strain evidence="14">AVDCRST_MAG05</strain>
    </source>
</reference>
<evidence type="ECO:0000256" key="1">
    <source>
        <dbReference type="ARBA" id="ARBA00004141"/>
    </source>
</evidence>
<evidence type="ECO:0000259" key="13">
    <source>
        <dbReference type="Pfam" id="PF00520"/>
    </source>
</evidence>
<dbReference type="PANTHER" id="PTHR11537:SF254">
    <property type="entry name" value="POTASSIUM VOLTAGE-GATED CHANNEL PROTEIN SHAB"/>
    <property type="match status" value="1"/>
</dbReference>
<keyword evidence="9" id="KW-0406">Ion transport</keyword>
<name>A0A6J4RP24_9ACTN</name>
<feature type="transmembrane region" description="Helical" evidence="12">
    <location>
        <begin position="180"/>
        <end position="198"/>
    </location>
</feature>
<protein>
    <submittedName>
        <fullName evidence="14">Potassium voltage-gated channel subfamily KQT possible potassium channel, VIC family</fullName>
    </submittedName>
</protein>
<keyword evidence="2" id="KW-0813">Transport</keyword>
<feature type="transmembrane region" description="Helical" evidence="12">
    <location>
        <begin position="58"/>
        <end position="81"/>
    </location>
</feature>
<evidence type="ECO:0000256" key="2">
    <source>
        <dbReference type="ARBA" id="ARBA00022448"/>
    </source>
</evidence>
<evidence type="ECO:0000256" key="12">
    <source>
        <dbReference type="SAM" id="Phobius"/>
    </source>
</evidence>
<evidence type="ECO:0000256" key="6">
    <source>
        <dbReference type="ARBA" id="ARBA00022882"/>
    </source>
</evidence>
<dbReference type="GO" id="GO:0001508">
    <property type="term" value="P:action potential"/>
    <property type="evidence" value="ECO:0007669"/>
    <property type="project" value="TreeGrafter"/>
</dbReference>
<dbReference type="SUPFAM" id="SSF81324">
    <property type="entry name" value="Voltage-gated potassium channels"/>
    <property type="match status" value="1"/>
</dbReference>
<dbReference type="AlphaFoldDB" id="A0A6J4RP24"/>
<dbReference type="InterPro" id="IPR027359">
    <property type="entry name" value="Volt_channel_dom_sf"/>
</dbReference>
<keyword evidence="3" id="KW-0633">Potassium transport</keyword>
<accession>A0A6J4RP24</accession>
<evidence type="ECO:0000256" key="11">
    <source>
        <dbReference type="ARBA" id="ARBA00023303"/>
    </source>
</evidence>
<dbReference type="Gene3D" id="1.20.120.350">
    <property type="entry name" value="Voltage-gated potassium channels. Chain C"/>
    <property type="match status" value="1"/>
</dbReference>
<dbReference type="PANTHER" id="PTHR11537">
    <property type="entry name" value="VOLTAGE-GATED POTASSIUM CHANNEL"/>
    <property type="match status" value="1"/>
</dbReference>
<keyword evidence="11 14" id="KW-0407">Ion channel</keyword>
<dbReference type="GO" id="GO:0008076">
    <property type="term" value="C:voltage-gated potassium channel complex"/>
    <property type="evidence" value="ECO:0007669"/>
    <property type="project" value="InterPro"/>
</dbReference>
<dbReference type="Gene3D" id="1.10.287.70">
    <property type="match status" value="1"/>
</dbReference>
<proteinExistence type="predicted"/>
<evidence type="ECO:0000256" key="10">
    <source>
        <dbReference type="ARBA" id="ARBA00023136"/>
    </source>
</evidence>
<dbReference type="Gene3D" id="1.20.5.110">
    <property type="match status" value="1"/>
</dbReference>
<feature type="transmembrane region" description="Helical" evidence="12">
    <location>
        <begin position="28"/>
        <end position="46"/>
    </location>
</feature>
<dbReference type="EMBL" id="CADCVM010000123">
    <property type="protein sequence ID" value="CAA9478083.1"/>
    <property type="molecule type" value="Genomic_DNA"/>
</dbReference>
<dbReference type="Pfam" id="PF00520">
    <property type="entry name" value="Ion_trans"/>
    <property type="match status" value="1"/>
</dbReference>
<sequence>MSPESANAARLRDDPEKREDLRGRLDRYLDVPLALASVLMVLLAVIELSGEVGGPWRWRLAALGWSLWGIFFVEFAVKFALAPVKRAYLRRNWLDVLVLLVPFLRFLKVLGVLKAARALPLFRLAVFGGRGSGGALTILRRRRLGQLALVSVLVILLGAAAGLLLEAGAPGATINDFGDALWWSGALVTTVGSEVYPVTAGGRVLGFVLMLYAVGIFSYFIASIASVLVGIDTGQGSPSTDRGDGGVRLSEEEIEALRGILGRADRAQR</sequence>
<keyword evidence="6" id="KW-0851">Voltage-gated channel</keyword>
<evidence type="ECO:0000256" key="7">
    <source>
        <dbReference type="ARBA" id="ARBA00022958"/>
    </source>
</evidence>
<feature type="transmembrane region" description="Helical" evidence="12">
    <location>
        <begin position="146"/>
        <end position="165"/>
    </location>
</feature>
<evidence type="ECO:0000256" key="8">
    <source>
        <dbReference type="ARBA" id="ARBA00022989"/>
    </source>
</evidence>
<keyword evidence="8 12" id="KW-1133">Transmembrane helix</keyword>
<feature type="transmembrane region" description="Helical" evidence="12">
    <location>
        <begin position="205"/>
        <end position="231"/>
    </location>
</feature>